<keyword evidence="4" id="KW-1185">Reference proteome</keyword>
<dbReference type="SUPFAM" id="SSF53448">
    <property type="entry name" value="Nucleotide-diphospho-sugar transferases"/>
    <property type="match status" value="1"/>
</dbReference>
<evidence type="ECO:0000313" key="4">
    <source>
        <dbReference type="Proteomes" id="UP001230188"/>
    </source>
</evidence>
<dbReference type="AlphaFoldDB" id="A0AAD7XLI3"/>
<feature type="chain" id="PRO_5041958611" evidence="2">
    <location>
        <begin position="20"/>
        <end position="587"/>
    </location>
</feature>
<keyword evidence="1" id="KW-0812">Transmembrane</keyword>
<dbReference type="InterPro" id="IPR029044">
    <property type="entry name" value="Nucleotide-diphossugar_trans"/>
</dbReference>
<protein>
    <submittedName>
        <fullName evidence="3">Uncharacterized protein</fullName>
    </submittedName>
</protein>
<proteinExistence type="predicted"/>
<dbReference type="PANTHER" id="PTHR34496">
    <property type="entry name" value="GLCNAC TRANSFERASE-RELATED"/>
    <property type="match status" value="1"/>
</dbReference>
<dbReference type="Pfam" id="PF11397">
    <property type="entry name" value="GlcNAc"/>
    <property type="match status" value="1"/>
</dbReference>
<dbReference type="Proteomes" id="UP001230188">
    <property type="component" value="Unassembled WGS sequence"/>
</dbReference>
<keyword evidence="1" id="KW-1133">Transmembrane helix</keyword>
<name>A0AAD7XLI3_9STRA</name>
<sequence>MRWLIALGVVVACAQFVYLATLVQEHTLNNRPLAPAVVVQEPPAVVLPPPPPFFQEGDDVMARIGLVTDFVREIHAAFGPIRPKGFGLRNSPQRPSDEVAWRTFYDAVSRLLFETPKYEKLRRFEKVRRRPKTIFVSISSFRDEVCPDTLDNLYSRASNPENIFVGLVQQNCDERQHAAYGCFTAVMPSDMKVHPAPPDLDCARTYCARPTAFEPACSSLLRVLRFNESETFGPVFGRYLGSLLWRDEEFYMQVDAHTTFARGWDDILISDYDLAPSKRPVFSHYPPSGPQKPAPGNYAWERQVGTCMCDAGFAEYSIVRVGAMNRYPIKETVPPNCGQPSETCRHVPRFAPFIGAGFVFANASFLVDVPFDPFLPWIFMGEELDFSTRLWTSGWDIFCPPRNALAHAYLRPQKPKFWGALQRSIGAGAHNSLQQFVLPRVKHKVGYPEALSVDQLKLPTLAAHLDLYGIGTRRSLQDYLALADLDFVAKRPARVAWCKAGDRPPGLVDTYPILHNNRSFRHVFLTFFIILFAFFAFASKILWIQWTTATIMVFFFLLFDLIFLDESQFIFDPDPDNWRRRVEASRD</sequence>
<dbReference type="PANTHER" id="PTHR34496:SF10">
    <property type="entry name" value="GLCNAC TRANSFERASE"/>
    <property type="match status" value="1"/>
</dbReference>
<comment type="caution">
    <text evidence="3">The sequence shown here is derived from an EMBL/GenBank/DDBJ whole genome shotgun (WGS) entry which is preliminary data.</text>
</comment>
<keyword evidence="2" id="KW-0732">Signal</keyword>
<feature type="signal peptide" evidence="2">
    <location>
        <begin position="1"/>
        <end position="19"/>
    </location>
</feature>
<gene>
    <name evidence="3" type="ORF">CTAYLR_009094</name>
</gene>
<evidence type="ECO:0000256" key="2">
    <source>
        <dbReference type="SAM" id="SignalP"/>
    </source>
</evidence>
<dbReference type="EMBL" id="JAQMWT010000140">
    <property type="protein sequence ID" value="KAJ8609417.1"/>
    <property type="molecule type" value="Genomic_DNA"/>
</dbReference>
<feature type="transmembrane region" description="Helical" evidence="1">
    <location>
        <begin position="543"/>
        <end position="564"/>
    </location>
</feature>
<reference evidence="3" key="1">
    <citation type="submission" date="2023-01" db="EMBL/GenBank/DDBJ databases">
        <title>Metagenome sequencing of chrysophaentin producing Chrysophaeum taylorii.</title>
        <authorList>
            <person name="Davison J."/>
            <person name="Bewley C."/>
        </authorList>
    </citation>
    <scope>NUCLEOTIDE SEQUENCE</scope>
    <source>
        <strain evidence="3">NIES-1699</strain>
    </source>
</reference>
<evidence type="ECO:0000313" key="3">
    <source>
        <dbReference type="EMBL" id="KAJ8609417.1"/>
    </source>
</evidence>
<keyword evidence="1" id="KW-0472">Membrane</keyword>
<dbReference type="InterPro" id="IPR021067">
    <property type="entry name" value="Glycosyltransferase"/>
</dbReference>
<evidence type="ECO:0000256" key="1">
    <source>
        <dbReference type="SAM" id="Phobius"/>
    </source>
</evidence>
<organism evidence="3 4">
    <name type="scientific">Chrysophaeum taylorii</name>
    <dbReference type="NCBI Taxonomy" id="2483200"/>
    <lineage>
        <taxon>Eukaryota</taxon>
        <taxon>Sar</taxon>
        <taxon>Stramenopiles</taxon>
        <taxon>Ochrophyta</taxon>
        <taxon>Pelagophyceae</taxon>
        <taxon>Pelagomonadales</taxon>
        <taxon>Pelagomonadaceae</taxon>
        <taxon>Chrysophaeum</taxon>
    </lineage>
</organism>
<accession>A0AAD7XLI3</accession>
<feature type="transmembrane region" description="Helical" evidence="1">
    <location>
        <begin position="520"/>
        <end position="537"/>
    </location>
</feature>